<dbReference type="EMBL" id="KK115450">
    <property type="protein sequence ID" value="KFM65147.1"/>
    <property type="molecule type" value="Genomic_DNA"/>
</dbReference>
<dbReference type="PANTHER" id="PTHR10887">
    <property type="entry name" value="DNA2/NAM7 HELICASE FAMILY"/>
    <property type="match status" value="1"/>
</dbReference>
<reference evidence="2 3" key="1">
    <citation type="submission" date="2013-11" db="EMBL/GenBank/DDBJ databases">
        <title>Genome sequencing of Stegodyphus mimosarum.</title>
        <authorList>
            <person name="Bechsgaard J."/>
        </authorList>
    </citation>
    <scope>NUCLEOTIDE SEQUENCE [LARGE SCALE GENOMIC DNA]</scope>
</reference>
<dbReference type="Pfam" id="PF13086">
    <property type="entry name" value="AAA_11"/>
    <property type="match status" value="1"/>
</dbReference>
<dbReference type="AlphaFoldDB" id="A0A087TJ58"/>
<keyword evidence="3" id="KW-1185">Reference proteome</keyword>
<dbReference type="PANTHER" id="PTHR10887:SF341">
    <property type="entry name" value="NFX1-TYPE ZINC FINGER-CONTAINING PROTEIN 1"/>
    <property type="match status" value="1"/>
</dbReference>
<dbReference type="InterPro" id="IPR045055">
    <property type="entry name" value="DNA2/NAM7-like"/>
</dbReference>
<dbReference type="SUPFAM" id="SSF52540">
    <property type="entry name" value="P-loop containing nucleoside triphosphate hydrolases"/>
    <property type="match status" value="1"/>
</dbReference>
<name>A0A087TJ58_STEMI</name>
<organism evidence="2 3">
    <name type="scientific">Stegodyphus mimosarum</name>
    <name type="common">African social velvet spider</name>
    <dbReference type="NCBI Taxonomy" id="407821"/>
    <lineage>
        <taxon>Eukaryota</taxon>
        <taxon>Metazoa</taxon>
        <taxon>Ecdysozoa</taxon>
        <taxon>Arthropoda</taxon>
        <taxon>Chelicerata</taxon>
        <taxon>Arachnida</taxon>
        <taxon>Araneae</taxon>
        <taxon>Araneomorphae</taxon>
        <taxon>Entelegynae</taxon>
        <taxon>Eresoidea</taxon>
        <taxon>Eresidae</taxon>
        <taxon>Stegodyphus</taxon>
    </lineage>
</organism>
<dbReference type="GO" id="GO:0031048">
    <property type="term" value="P:regulatory ncRNA-mediated heterochromatin formation"/>
    <property type="evidence" value="ECO:0007669"/>
    <property type="project" value="TreeGrafter"/>
</dbReference>
<evidence type="ECO:0000259" key="1">
    <source>
        <dbReference type="Pfam" id="PF13086"/>
    </source>
</evidence>
<feature type="non-terminal residue" evidence="2">
    <location>
        <position position="327"/>
    </location>
</feature>
<evidence type="ECO:0000313" key="2">
    <source>
        <dbReference type="EMBL" id="KFM65147.1"/>
    </source>
</evidence>
<dbReference type="OrthoDB" id="2423195at2759"/>
<gene>
    <name evidence="2" type="ORF">X975_08243</name>
</gene>
<protein>
    <submittedName>
        <fullName evidence="2">NFX1-type zinc finger-containing protein 1</fullName>
    </submittedName>
</protein>
<dbReference type="GO" id="GO:0031380">
    <property type="term" value="C:nuclear RNA-directed RNA polymerase complex"/>
    <property type="evidence" value="ECO:0007669"/>
    <property type="project" value="TreeGrafter"/>
</dbReference>
<dbReference type="GO" id="GO:0004386">
    <property type="term" value="F:helicase activity"/>
    <property type="evidence" value="ECO:0007669"/>
    <property type="project" value="InterPro"/>
</dbReference>
<evidence type="ECO:0000313" key="3">
    <source>
        <dbReference type="Proteomes" id="UP000054359"/>
    </source>
</evidence>
<dbReference type="Gene3D" id="3.40.50.300">
    <property type="entry name" value="P-loop containing nucleotide triphosphate hydrolases"/>
    <property type="match status" value="1"/>
</dbReference>
<feature type="domain" description="DNA2/NAM7 helicase helicase" evidence="1">
    <location>
        <begin position="232"/>
        <end position="325"/>
    </location>
</feature>
<dbReference type="STRING" id="407821.A0A087TJ58"/>
<proteinExistence type="predicted"/>
<sequence>MKARDLKSIPGHVKCNIAEKCQHIRMMTERIELKSKTFHACFNNILDDIYLFHVMSRLHFNSLVYESANNGAITGKILMHWLRIAENFTETCITKDNQRGNNGDKCTKSVLVEKKEAFNSTEENESDVANIEALRNIDDHDDLMSINIKRNAATGNSNESEFVEGECENDLTEGEWKVYVSKKDKAYIRKKLKSTRAMTPNQVNAVRNVWDLSLDERWSLYMYWVQCYMKHLNTEIERDQKCLFDTHAELQEIRNEENVFVLRKCDVVGMTTTGAAKYRDILKRLNPQIVIFEEAAEVLEAHVITSLMKDTEHVILIGDHQQLRPNP</sequence>
<dbReference type="InterPro" id="IPR041677">
    <property type="entry name" value="DNA2/NAM7_AAA_11"/>
</dbReference>
<dbReference type="InterPro" id="IPR027417">
    <property type="entry name" value="P-loop_NTPase"/>
</dbReference>
<dbReference type="Proteomes" id="UP000054359">
    <property type="component" value="Unassembled WGS sequence"/>
</dbReference>
<accession>A0A087TJ58</accession>